<protein>
    <recommendedName>
        <fullName evidence="3">Transposase</fullName>
    </recommendedName>
</protein>
<dbReference type="Proteomes" id="UP000187323">
    <property type="component" value="Unassembled WGS sequence"/>
</dbReference>
<dbReference type="EMBL" id="MPTO01000004">
    <property type="protein sequence ID" value="OME22983.1"/>
    <property type="molecule type" value="Genomic_DNA"/>
</dbReference>
<evidence type="ECO:0008006" key="3">
    <source>
        <dbReference type="Google" id="ProtNLM"/>
    </source>
</evidence>
<sequence>MPRKSIVRSTKLLISRQTMAAVGHVIRTYMSLVAMYGRENPMDVSHWGLLLKKLLLNWLLVVHTATERIAIKEEI</sequence>
<name>A0AB36JJZ8_9BACL</name>
<accession>A0AB36JJZ8</accession>
<proteinExistence type="predicted"/>
<organism evidence="1 2">
    <name type="scientific">Paenibacillus odorifer</name>
    <dbReference type="NCBI Taxonomy" id="189426"/>
    <lineage>
        <taxon>Bacteria</taxon>
        <taxon>Bacillati</taxon>
        <taxon>Bacillota</taxon>
        <taxon>Bacilli</taxon>
        <taxon>Bacillales</taxon>
        <taxon>Paenibacillaceae</taxon>
        <taxon>Paenibacillus</taxon>
    </lineage>
</organism>
<comment type="caution">
    <text evidence="1">The sequence shown here is derived from an EMBL/GenBank/DDBJ whole genome shotgun (WGS) entry which is preliminary data.</text>
</comment>
<evidence type="ECO:0000313" key="1">
    <source>
        <dbReference type="EMBL" id="OME22983.1"/>
    </source>
</evidence>
<evidence type="ECO:0000313" key="2">
    <source>
        <dbReference type="Proteomes" id="UP000187323"/>
    </source>
</evidence>
<dbReference type="AlphaFoldDB" id="A0AB36JJZ8"/>
<reference evidence="1 2" key="1">
    <citation type="submission" date="2016-10" db="EMBL/GenBank/DDBJ databases">
        <title>Paenibacillus species isolates.</title>
        <authorList>
            <person name="Beno S.M."/>
        </authorList>
    </citation>
    <scope>NUCLEOTIDE SEQUENCE [LARGE SCALE GENOMIC DNA]</scope>
    <source>
        <strain evidence="1 2">FSL H7-0918</strain>
    </source>
</reference>
<gene>
    <name evidence="1" type="ORF">BSK47_04565</name>
</gene>